<dbReference type="InterPro" id="IPR022412">
    <property type="entry name" value="Quinolinate_PRibosylTrfase_N"/>
</dbReference>
<keyword evidence="6 9" id="KW-0328">Glycosyltransferase</keyword>
<dbReference type="InterPro" id="IPR037128">
    <property type="entry name" value="Quinolinate_PRibosylTase_N_sf"/>
</dbReference>
<dbReference type="RefSeq" id="WP_283399565.1">
    <property type="nucleotide sequence ID" value="NZ_FXUB01000001.1"/>
</dbReference>
<dbReference type="SUPFAM" id="SSF54675">
    <property type="entry name" value="Nicotinate/Quinolinate PRTase N-terminal domain-like"/>
    <property type="match status" value="1"/>
</dbReference>
<dbReference type="Pfam" id="PF02749">
    <property type="entry name" value="QRPTase_N"/>
    <property type="match status" value="1"/>
</dbReference>
<evidence type="ECO:0000313" key="13">
    <source>
        <dbReference type="Proteomes" id="UP001157911"/>
    </source>
</evidence>
<gene>
    <name evidence="12" type="ORF">SAMN06265339_0051</name>
</gene>
<dbReference type="PANTHER" id="PTHR32179">
    <property type="entry name" value="NICOTINATE-NUCLEOTIDE PYROPHOSPHORYLASE [CARBOXYLATING]"/>
    <property type="match status" value="1"/>
</dbReference>
<dbReference type="InterPro" id="IPR027277">
    <property type="entry name" value="NadC/ModD"/>
</dbReference>
<dbReference type="SUPFAM" id="SSF51690">
    <property type="entry name" value="Nicotinate/Quinolinate PRTase C-terminal domain-like"/>
    <property type="match status" value="1"/>
</dbReference>
<dbReference type="InterPro" id="IPR002638">
    <property type="entry name" value="Quinolinate_PRibosylTrfase_C"/>
</dbReference>
<keyword evidence="7 9" id="KW-0808">Transferase</keyword>
<evidence type="ECO:0000256" key="8">
    <source>
        <dbReference type="ARBA" id="ARBA00033102"/>
    </source>
</evidence>
<evidence type="ECO:0000259" key="10">
    <source>
        <dbReference type="Pfam" id="PF01729"/>
    </source>
</evidence>
<dbReference type="Gene3D" id="3.90.1170.20">
    <property type="entry name" value="Quinolinate phosphoribosyl transferase, N-terminal domain"/>
    <property type="match status" value="1"/>
</dbReference>
<dbReference type="NCBIfam" id="TIGR00078">
    <property type="entry name" value="nadC"/>
    <property type="match status" value="1"/>
</dbReference>
<dbReference type="EC" id="2.4.2.19" evidence="4"/>
<dbReference type="PIRSF" id="PIRSF006250">
    <property type="entry name" value="NadC_ModD"/>
    <property type="match status" value="1"/>
</dbReference>
<evidence type="ECO:0000256" key="7">
    <source>
        <dbReference type="ARBA" id="ARBA00022679"/>
    </source>
</evidence>
<evidence type="ECO:0000256" key="5">
    <source>
        <dbReference type="ARBA" id="ARBA00022642"/>
    </source>
</evidence>
<dbReference type="Pfam" id="PF01729">
    <property type="entry name" value="QRPTase_C"/>
    <property type="match status" value="1"/>
</dbReference>
<dbReference type="EMBL" id="FXUB01000001">
    <property type="protein sequence ID" value="SMP02466.1"/>
    <property type="molecule type" value="Genomic_DNA"/>
</dbReference>
<comment type="caution">
    <text evidence="12">The sequence shown here is derived from an EMBL/GenBank/DDBJ whole genome shotgun (WGS) entry which is preliminary data.</text>
</comment>
<dbReference type="PANTHER" id="PTHR32179:SF3">
    <property type="entry name" value="NICOTINATE-NUCLEOTIDE PYROPHOSPHORYLASE [CARBOXYLATING]"/>
    <property type="match status" value="1"/>
</dbReference>
<dbReference type="Gene3D" id="3.20.20.70">
    <property type="entry name" value="Aldolase class I"/>
    <property type="match status" value="1"/>
</dbReference>
<evidence type="ECO:0000256" key="4">
    <source>
        <dbReference type="ARBA" id="ARBA00011944"/>
    </source>
</evidence>
<feature type="domain" description="Quinolinate phosphoribosyl transferase N-terminal" evidence="11">
    <location>
        <begin position="30"/>
        <end position="106"/>
    </location>
</feature>
<proteinExistence type="inferred from homology"/>
<dbReference type="InterPro" id="IPR036068">
    <property type="entry name" value="Nicotinate_pribotase-like_C"/>
</dbReference>
<evidence type="ECO:0000256" key="9">
    <source>
        <dbReference type="PIRNR" id="PIRNR006250"/>
    </source>
</evidence>
<protein>
    <recommendedName>
        <fullName evidence="4">nicotinate-nucleotide diphosphorylase (carboxylating)</fullName>
        <ecNumber evidence="4">2.4.2.19</ecNumber>
    </recommendedName>
    <alternativeName>
        <fullName evidence="8">Quinolinate phosphoribosyltransferase [decarboxylating]</fullName>
    </alternativeName>
</protein>
<evidence type="ECO:0000313" key="12">
    <source>
        <dbReference type="EMBL" id="SMP02466.1"/>
    </source>
</evidence>
<accession>A0ABY1N8D7</accession>
<dbReference type="Proteomes" id="UP001157911">
    <property type="component" value="Unassembled WGS sequence"/>
</dbReference>
<comment type="similarity">
    <text evidence="3 9">Belongs to the NadC/ModD family.</text>
</comment>
<sequence length="280" mass="31392">MNQLYIERLILSFLEEDLGFQGDLSSAPLPEKECTAEVIVKQNCLVCGIGFFEKVFLLLDSETTFDWRVKDGDEVLAGSVIGYIKGNLKAVLQGERTALNILQKLSGIATNTAKYVELLKGSSIRLLDTRKTTPGWRVLEKYATRVGGALNHRFGLYDAVMIKDNHIKAYGSVKDAVLKVKEVIPVTTRVEVEVENEEQLKEVLEVLDYVDIVMLDNWDLENISPAVSVLKERKKDVKIELSGGIDIESLKKVRDLPIDYVSTSKIITTANWIDISMELL</sequence>
<evidence type="ECO:0000256" key="2">
    <source>
        <dbReference type="ARBA" id="ARBA00004893"/>
    </source>
</evidence>
<dbReference type="InterPro" id="IPR013785">
    <property type="entry name" value="Aldolase_TIM"/>
</dbReference>
<name>A0ABY1N8D7_9BACT</name>
<evidence type="ECO:0000259" key="11">
    <source>
        <dbReference type="Pfam" id="PF02749"/>
    </source>
</evidence>
<organism evidence="12 13">
    <name type="scientific">Desulfurobacterium pacificum</name>
    <dbReference type="NCBI Taxonomy" id="240166"/>
    <lineage>
        <taxon>Bacteria</taxon>
        <taxon>Pseudomonadati</taxon>
        <taxon>Aquificota</taxon>
        <taxon>Aquificia</taxon>
        <taxon>Desulfurobacteriales</taxon>
        <taxon>Desulfurobacteriaceae</taxon>
        <taxon>Desulfurobacterium</taxon>
    </lineage>
</organism>
<comment type="function">
    <text evidence="1">Involved in the catabolism of quinolinic acid (QA).</text>
</comment>
<comment type="pathway">
    <text evidence="2">Cofactor biosynthesis; NAD(+) biosynthesis; nicotinate D-ribonucleotide from quinolinate: step 1/1.</text>
</comment>
<feature type="domain" description="Quinolinate phosphoribosyl transferase C-terminal" evidence="10">
    <location>
        <begin position="108"/>
        <end position="278"/>
    </location>
</feature>
<keyword evidence="5" id="KW-0662">Pyridine nucleotide biosynthesis</keyword>
<evidence type="ECO:0000256" key="3">
    <source>
        <dbReference type="ARBA" id="ARBA00009400"/>
    </source>
</evidence>
<dbReference type="CDD" id="cd01572">
    <property type="entry name" value="QPRTase"/>
    <property type="match status" value="1"/>
</dbReference>
<evidence type="ECO:0000256" key="1">
    <source>
        <dbReference type="ARBA" id="ARBA00003237"/>
    </source>
</evidence>
<evidence type="ECO:0000256" key="6">
    <source>
        <dbReference type="ARBA" id="ARBA00022676"/>
    </source>
</evidence>
<reference evidence="12 13" key="1">
    <citation type="submission" date="2017-05" db="EMBL/GenBank/DDBJ databases">
        <authorList>
            <person name="Varghese N."/>
            <person name="Submissions S."/>
        </authorList>
    </citation>
    <scope>NUCLEOTIDE SEQUENCE [LARGE SCALE GENOMIC DNA]</scope>
    <source>
        <strain evidence="12 13">DSM 15522</strain>
    </source>
</reference>
<keyword evidence="13" id="KW-1185">Reference proteome</keyword>
<dbReference type="InterPro" id="IPR004393">
    <property type="entry name" value="NadC"/>
</dbReference>